<keyword evidence="3 6" id="KW-0547">Nucleotide-binding</keyword>
<dbReference type="PANTHER" id="PTHR21060">
    <property type="entry name" value="ACETATE KINASE"/>
    <property type="match status" value="1"/>
</dbReference>
<feature type="site" description="Transition state stabilizer" evidence="6">
    <location>
        <position position="241"/>
    </location>
</feature>
<evidence type="ECO:0000256" key="2">
    <source>
        <dbReference type="ARBA" id="ARBA00022679"/>
    </source>
</evidence>
<dbReference type="GO" id="GO:0005737">
    <property type="term" value="C:cytoplasm"/>
    <property type="evidence" value="ECO:0007669"/>
    <property type="project" value="UniProtKB-SubCell"/>
</dbReference>
<dbReference type="NCBIfam" id="TIGR00016">
    <property type="entry name" value="ackA"/>
    <property type="match status" value="1"/>
</dbReference>
<keyword evidence="4 6" id="KW-0418">Kinase</keyword>
<dbReference type="Pfam" id="PF00871">
    <property type="entry name" value="Acetate_kinase"/>
    <property type="match status" value="1"/>
</dbReference>
<dbReference type="PRINTS" id="PR00471">
    <property type="entry name" value="ACETATEKNASE"/>
</dbReference>
<keyword evidence="6" id="KW-0963">Cytoplasm</keyword>
<dbReference type="InterPro" id="IPR043129">
    <property type="entry name" value="ATPase_NBD"/>
</dbReference>
<dbReference type="PANTHER" id="PTHR21060:SF15">
    <property type="entry name" value="ACETATE KINASE-RELATED"/>
    <property type="match status" value="1"/>
</dbReference>
<proteinExistence type="inferred from homology"/>
<dbReference type="Proteomes" id="UP000031184">
    <property type="component" value="Unassembled WGS sequence"/>
</dbReference>
<feature type="site" description="Transition state stabilizer" evidence="6">
    <location>
        <position position="181"/>
    </location>
</feature>
<dbReference type="GO" id="GO:0008776">
    <property type="term" value="F:acetate kinase activity"/>
    <property type="evidence" value="ECO:0007669"/>
    <property type="project" value="UniProtKB-UniRule"/>
</dbReference>
<dbReference type="SUPFAM" id="SSF53067">
    <property type="entry name" value="Actin-like ATPase domain"/>
    <property type="match status" value="2"/>
</dbReference>
<comment type="caution">
    <text evidence="8">The sequence shown here is derived from an EMBL/GenBank/DDBJ whole genome shotgun (WGS) entry which is preliminary data.</text>
</comment>
<protein>
    <recommendedName>
        <fullName evidence="6">Acetate kinase</fullName>
        <ecNumber evidence="6">2.7.2.1</ecNumber>
    </recommendedName>
    <alternativeName>
        <fullName evidence="6">Acetokinase</fullName>
    </alternativeName>
</protein>
<evidence type="ECO:0000313" key="8">
    <source>
        <dbReference type="EMBL" id="KID48932.1"/>
    </source>
</evidence>
<dbReference type="OrthoDB" id="9802453at2"/>
<feature type="binding site" evidence="6">
    <location>
        <position position="14"/>
    </location>
    <ligand>
        <name>ATP</name>
        <dbReference type="ChEBI" id="CHEBI:30616"/>
    </ligand>
</feature>
<dbReference type="GO" id="GO:0005524">
    <property type="term" value="F:ATP binding"/>
    <property type="evidence" value="ECO:0007669"/>
    <property type="project" value="UniProtKB-KW"/>
</dbReference>
<dbReference type="RefSeq" id="WP_039122088.1">
    <property type="nucleotide sequence ID" value="NZ_AOJP01000007.1"/>
</dbReference>
<comment type="catalytic activity">
    <reaction evidence="6">
        <text>acetate + ATP = acetyl phosphate + ADP</text>
        <dbReference type="Rhea" id="RHEA:11352"/>
        <dbReference type="ChEBI" id="CHEBI:22191"/>
        <dbReference type="ChEBI" id="CHEBI:30089"/>
        <dbReference type="ChEBI" id="CHEBI:30616"/>
        <dbReference type="ChEBI" id="CHEBI:456216"/>
        <dbReference type="EC" id="2.7.2.1"/>
    </reaction>
</comment>
<evidence type="ECO:0000256" key="4">
    <source>
        <dbReference type="ARBA" id="ARBA00022777"/>
    </source>
</evidence>
<dbReference type="InterPro" id="IPR023865">
    <property type="entry name" value="Aliphatic_acid_kinase_CS"/>
</dbReference>
<feature type="active site" description="Proton donor/acceptor" evidence="6">
    <location>
        <position position="149"/>
    </location>
</feature>
<gene>
    <name evidence="6" type="primary">ackA</name>
    <name evidence="8" type="ORF">C095_07530</name>
</gene>
<evidence type="ECO:0000256" key="3">
    <source>
        <dbReference type="ARBA" id="ARBA00022741"/>
    </source>
</evidence>
<dbReference type="AlphaFoldDB" id="A0A017H3U2"/>
<dbReference type="InterPro" id="IPR000890">
    <property type="entry name" value="Aliphatic_acid_kin_short-chain"/>
</dbReference>
<sequence>MKVLVINCGSSSLKYQLINPDSKEVFAKGLCERIGIEGSKFEYEVPAKDFEIKLESPMPTHQEALKLVVDHLVDQEYGVIASVEEVDAIGHRVVHGGETFASSVLITEEVIKAIEDNNDLAPLHNPANLMGIRTCIKLMPGKPNVAVFDTAFHQSMPAKAFMYPLPYEDYTELKVRKYGFHGTSHLYVSQTMREIMGNPEHSKIIVCHLGNGSSMSAVWDGKSVDTSMGLTPLQGLMMGTRCGDIDPAAVMFIKDKRGLSDKEIDNRLNKQSGFLGIFGKSSDCRDVEDGVAAGDERAILADEMFCYRIKSYIGAYAAAMGGVDAICFAGGIGENAAGIREKVLEGLEFLGVKLDKEVNAVRKKGNVKLSTEDSKVLVYKIPTNEELVIARDTFAIVSGK</sequence>
<dbReference type="InterPro" id="IPR004372">
    <property type="entry name" value="Ac/propionate_kinase"/>
</dbReference>
<accession>A0A017H3U2</accession>
<comment type="function">
    <text evidence="6">Catalyzes the formation of acetyl phosphate from acetate and ATP. Can also catalyze the reverse reaction.</text>
</comment>
<comment type="subunit">
    <text evidence="6">Homodimer.</text>
</comment>
<feature type="binding site" evidence="6">
    <location>
        <begin position="283"/>
        <end position="285"/>
    </location>
    <ligand>
        <name>ATP</name>
        <dbReference type="ChEBI" id="CHEBI:30616"/>
    </ligand>
</feature>
<dbReference type="PIRSF" id="PIRSF000722">
    <property type="entry name" value="Acetate_prop_kin"/>
    <property type="match status" value="1"/>
</dbReference>
<dbReference type="Gene3D" id="3.30.420.40">
    <property type="match status" value="2"/>
</dbReference>
<dbReference type="GO" id="GO:0006085">
    <property type="term" value="P:acetyl-CoA biosynthetic process"/>
    <property type="evidence" value="ECO:0007669"/>
    <property type="project" value="UniProtKB-UniRule"/>
</dbReference>
<comment type="similarity">
    <text evidence="1 6 7">Belongs to the acetokinase family.</text>
</comment>
<comment type="cofactor">
    <cofactor evidence="6">
        <name>Mg(2+)</name>
        <dbReference type="ChEBI" id="CHEBI:18420"/>
    </cofactor>
    <cofactor evidence="6">
        <name>Mn(2+)</name>
        <dbReference type="ChEBI" id="CHEBI:29035"/>
    </cofactor>
    <text evidence="6">Mg(2+). Can also accept Mn(2+).</text>
</comment>
<evidence type="ECO:0000313" key="9">
    <source>
        <dbReference type="Proteomes" id="UP000031184"/>
    </source>
</evidence>
<dbReference type="GO" id="GO:0000287">
    <property type="term" value="F:magnesium ion binding"/>
    <property type="evidence" value="ECO:0007669"/>
    <property type="project" value="UniProtKB-UniRule"/>
</dbReference>
<evidence type="ECO:0000256" key="5">
    <source>
        <dbReference type="ARBA" id="ARBA00022840"/>
    </source>
</evidence>
<feature type="binding site" evidence="6">
    <location>
        <position position="7"/>
    </location>
    <ligand>
        <name>Mg(2+)</name>
        <dbReference type="ChEBI" id="CHEBI:18420"/>
    </ligand>
</feature>
<dbReference type="UniPathway" id="UPA00340">
    <property type="reaction ID" value="UER00458"/>
</dbReference>
<dbReference type="EMBL" id="AUZI01000019">
    <property type="protein sequence ID" value="KID48932.1"/>
    <property type="molecule type" value="Genomic_DNA"/>
</dbReference>
<feature type="binding site" evidence="6">
    <location>
        <begin position="331"/>
        <end position="335"/>
    </location>
    <ligand>
        <name>ATP</name>
        <dbReference type="ChEBI" id="CHEBI:30616"/>
    </ligand>
</feature>
<dbReference type="PROSITE" id="PS01076">
    <property type="entry name" value="ACETATE_KINASE_2"/>
    <property type="match status" value="1"/>
</dbReference>
<keyword evidence="5 6" id="KW-0067">ATP-binding</keyword>
<feature type="binding site" evidence="6">
    <location>
        <position position="92"/>
    </location>
    <ligand>
        <name>substrate</name>
    </ligand>
</feature>
<dbReference type="HAMAP" id="MF_00020">
    <property type="entry name" value="Acetate_kinase"/>
    <property type="match status" value="1"/>
</dbReference>
<evidence type="ECO:0000256" key="1">
    <source>
        <dbReference type="ARBA" id="ARBA00008748"/>
    </source>
</evidence>
<dbReference type="GO" id="GO:0006083">
    <property type="term" value="P:acetate metabolic process"/>
    <property type="evidence" value="ECO:0007669"/>
    <property type="project" value="TreeGrafter"/>
</dbReference>
<organism evidence="8 9">
    <name type="scientific">Fusobacterium necrophorum subsp. funduliforme B35</name>
    <dbReference type="NCBI Taxonomy" id="1226633"/>
    <lineage>
        <taxon>Bacteria</taxon>
        <taxon>Fusobacteriati</taxon>
        <taxon>Fusobacteriota</taxon>
        <taxon>Fusobacteriia</taxon>
        <taxon>Fusobacteriales</taxon>
        <taxon>Fusobacteriaceae</taxon>
        <taxon>Fusobacterium</taxon>
    </lineage>
</organism>
<keyword evidence="2 6" id="KW-0808">Transferase</keyword>
<dbReference type="PATRIC" id="fig|1226633.4.peg.1518"/>
<keyword evidence="6" id="KW-0479">Metal-binding</keyword>
<comment type="subcellular location">
    <subcellularLocation>
        <location evidence="6">Cytoplasm</location>
    </subcellularLocation>
</comment>
<keyword evidence="6" id="KW-0460">Magnesium</keyword>
<dbReference type="EC" id="2.7.2.1" evidence="6"/>
<evidence type="ECO:0000256" key="6">
    <source>
        <dbReference type="HAMAP-Rule" id="MF_00020"/>
    </source>
</evidence>
<comment type="pathway">
    <text evidence="6">Metabolic intermediate biosynthesis; acetyl-CoA biosynthesis; acetyl-CoA from acetate: step 1/2.</text>
</comment>
<feature type="binding site" evidence="6">
    <location>
        <position position="385"/>
    </location>
    <ligand>
        <name>Mg(2+)</name>
        <dbReference type="ChEBI" id="CHEBI:18420"/>
    </ligand>
</feature>
<reference evidence="8 9" key="1">
    <citation type="submission" date="2013-08" db="EMBL/GenBank/DDBJ databases">
        <title>An opportunistic ruminal bacterium that causes liver abscesses in cattle.</title>
        <authorList>
            <person name="Benahmed F.H."/>
            <person name="Rasmussen M."/>
            <person name="Harbottle H."/>
            <person name="Soppet D."/>
            <person name="Nagaraja T.G."/>
            <person name="Davidson M."/>
        </authorList>
    </citation>
    <scope>NUCLEOTIDE SEQUENCE [LARGE SCALE GENOMIC DNA]</scope>
    <source>
        <strain evidence="8 9">B35</strain>
    </source>
</reference>
<feature type="binding site" evidence="6">
    <location>
        <begin position="208"/>
        <end position="212"/>
    </location>
    <ligand>
        <name>ATP</name>
        <dbReference type="ChEBI" id="CHEBI:30616"/>
    </ligand>
</feature>
<name>A0A017H3U2_9FUSO</name>
<dbReference type="PROSITE" id="PS01075">
    <property type="entry name" value="ACETATE_KINASE_1"/>
    <property type="match status" value="1"/>
</dbReference>
<dbReference type="CDD" id="cd24010">
    <property type="entry name" value="ASKHA_NBD_AcK_PK"/>
    <property type="match status" value="1"/>
</dbReference>
<evidence type="ECO:0000256" key="7">
    <source>
        <dbReference type="RuleBase" id="RU003835"/>
    </source>
</evidence>